<dbReference type="PATRIC" id="fig|1195246.3.peg.1693"/>
<dbReference type="PANTHER" id="PTHR34216:SF3">
    <property type="entry name" value="POLY-BETA-1,6-N-ACETYL-D-GLUCOSAMINE N-DEACETYLASE"/>
    <property type="match status" value="1"/>
</dbReference>
<accession>I9P244</accession>
<feature type="signal peptide" evidence="3">
    <location>
        <begin position="1"/>
        <end position="17"/>
    </location>
</feature>
<protein>
    <submittedName>
        <fullName evidence="5">Polysaccharide deacetylase</fullName>
    </submittedName>
</protein>
<dbReference type="PROSITE" id="PS51257">
    <property type="entry name" value="PROKAR_LIPOPROTEIN"/>
    <property type="match status" value="1"/>
</dbReference>
<evidence type="ECO:0000313" key="6">
    <source>
        <dbReference type="Proteomes" id="UP000035062"/>
    </source>
</evidence>
<keyword evidence="6" id="KW-1185">Reference proteome</keyword>
<evidence type="ECO:0000259" key="4">
    <source>
        <dbReference type="Pfam" id="PF01522"/>
    </source>
</evidence>
<dbReference type="RefSeq" id="WP_008984580.1">
    <property type="nucleotide sequence ID" value="NZ_AKKU01000015.1"/>
</dbReference>
<evidence type="ECO:0000256" key="1">
    <source>
        <dbReference type="ARBA" id="ARBA00004613"/>
    </source>
</evidence>
<keyword evidence="2 3" id="KW-0732">Signal</keyword>
<feature type="domain" description="NodB homology" evidence="4">
    <location>
        <begin position="28"/>
        <end position="106"/>
    </location>
</feature>
<evidence type="ECO:0000256" key="3">
    <source>
        <dbReference type="SAM" id="SignalP"/>
    </source>
</evidence>
<proteinExistence type="predicted"/>
<dbReference type="GO" id="GO:0005576">
    <property type="term" value="C:extracellular region"/>
    <property type="evidence" value="ECO:0007669"/>
    <property type="project" value="UniProtKB-SubCell"/>
</dbReference>
<organism evidence="5 6">
    <name type="scientific">Alishewanella agri BL06</name>
    <dbReference type="NCBI Taxonomy" id="1195246"/>
    <lineage>
        <taxon>Bacteria</taxon>
        <taxon>Pseudomonadati</taxon>
        <taxon>Pseudomonadota</taxon>
        <taxon>Gammaproteobacteria</taxon>
        <taxon>Alteromonadales</taxon>
        <taxon>Alteromonadaceae</taxon>
        <taxon>Alishewanella</taxon>
    </lineage>
</organism>
<dbReference type="EMBL" id="AKKU01000015">
    <property type="protein sequence ID" value="EIW88834.1"/>
    <property type="molecule type" value="Genomic_DNA"/>
</dbReference>
<dbReference type="STRING" id="1195246.AGRI_08610"/>
<name>I9P244_9ALTE</name>
<dbReference type="SUPFAM" id="SSF88713">
    <property type="entry name" value="Glycoside hydrolase/deacetylase"/>
    <property type="match status" value="1"/>
</dbReference>
<dbReference type="PANTHER" id="PTHR34216">
    <property type="match status" value="1"/>
</dbReference>
<reference evidence="5 6" key="1">
    <citation type="journal article" date="2012" name="J. Bacteriol.">
        <title>Genome Sequence of Pectin-Degrading Alishewanella agri, Isolated from Landfill Soil.</title>
        <authorList>
            <person name="Kim J."/>
            <person name="Jung J."/>
            <person name="Sung J.S."/>
            <person name="Chun J."/>
            <person name="Park W."/>
        </authorList>
    </citation>
    <scope>NUCLEOTIDE SEQUENCE [LARGE SCALE GENOMIC DNA]</scope>
    <source>
        <strain evidence="5 6">BL06</strain>
    </source>
</reference>
<feature type="chain" id="PRO_5003723054" evidence="3">
    <location>
        <begin position="18"/>
        <end position="269"/>
    </location>
</feature>
<sequence length="269" mass="30040">MKNIALLLLLVTIVACGGSGENKNNDEKRTGKIVLTFDDTWVDNWEKYSYIIDSRSIPATFFVSRYGDSTAPFNTRNPDSVSILHSLQQRGHEIASHTLKHLRVRDFVAEFGEDAWINEEVLPALCNKIEDGFSVYSFAYPNSNSNSVGTDSRLSNIFGKIRLFDGSDNTHLIGINKNENKIILSTGIDEQFLNMSELKKVISNVSQTGGFLVLTAHDITDGKESGLYIKPTTLQEIVDYSLSLGLEFITVKEMFGSSSNKIEFEDFCI</sequence>
<dbReference type="eggNOG" id="COG0726">
    <property type="taxonomic scope" value="Bacteria"/>
</dbReference>
<dbReference type="Gene3D" id="3.20.20.370">
    <property type="entry name" value="Glycoside hydrolase/deacetylase"/>
    <property type="match status" value="1"/>
</dbReference>
<evidence type="ECO:0000256" key="2">
    <source>
        <dbReference type="ARBA" id="ARBA00022729"/>
    </source>
</evidence>
<dbReference type="GO" id="GO:0005975">
    <property type="term" value="P:carbohydrate metabolic process"/>
    <property type="evidence" value="ECO:0007669"/>
    <property type="project" value="InterPro"/>
</dbReference>
<dbReference type="AlphaFoldDB" id="I9P244"/>
<comment type="caution">
    <text evidence="5">The sequence shown here is derived from an EMBL/GenBank/DDBJ whole genome shotgun (WGS) entry which is preliminary data.</text>
</comment>
<gene>
    <name evidence="5" type="ORF">AGRI_08610</name>
</gene>
<dbReference type="GO" id="GO:0016810">
    <property type="term" value="F:hydrolase activity, acting on carbon-nitrogen (but not peptide) bonds"/>
    <property type="evidence" value="ECO:0007669"/>
    <property type="project" value="InterPro"/>
</dbReference>
<dbReference type="InterPro" id="IPR011330">
    <property type="entry name" value="Glyco_hydro/deAcase_b/a-brl"/>
</dbReference>
<dbReference type="Pfam" id="PF01522">
    <property type="entry name" value="Polysacc_deac_1"/>
    <property type="match status" value="1"/>
</dbReference>
<comment type="subcellular location">
    <subcellularLocation>
        <location evidence="1">Secreted</location>
    </subcellularLocation>
</comment>
<evidence type="ECO:0000313" key="5">
    <source>
        <dbReference type="EMBL" id="EIW88834.1"/>
    </source>
</evidence>
<dbReference type="Proteomes" id="UP000035062">
    <property type="component" value="Unassembled WGS sequence"/>
</dbReference>
<dbReference type="InterPro" id="IPR002509">
    <property type="entry name" value="NODB_dom"/>
</dbReference>
<dbReference type="InterPro" id="IPR051398">
    <property type="entry name" value="Polysacch_Deacetylase"/>
</dbReference>